<comment type="caution">
    <text evidence="1">The sequence shown here is derived from an EMBL/GenBank/DDBJ whole genome shotgun (WGS) entry which is preliminary data.</text>
</comment>
<organism evidence="1 2">
    <name type="scientific">Dreissena polymorpha</name>
    <name type="common">Zebra mussel</name>
    <name type="synonym">Mytilus polymorpha</name>
    <dbReference type="NCBI Taxonomy" id="45954"/>
    <lineage>
        <taxon>Eukaryota</taxon>
        <taxon>Metazoa</taxon>
        <taxon>Spiralia</taxon>
        <taxon>Lophotrochozoa</taxon>
        <taxon>Mollusca</taxon>
        <taxon>Bivalvia</taxon>
        <taxon>Autobranchia</taxon>
        <taxon>Heteroconchia</taxon>
        <taxon>Euheterodonta</taxon>
        <taxon>Imparidentia</taxon>
        <taxon>Neoheterodontei</taxon>
        <taxon>Myida</taxon>
        <taxon>Dreissenoidea</taxon>
        <taxon>Dreissenidae</taxon>
        <taxon>Dreissena</taxon>
    </lineage>
</organism>
<evidence type="ECO:0000313" key="1">
    <source>
        <dbReference type="EMBL" id="KAH3698000.1"/>
    </source>
</evidence>
<proteinExistence type="predicted"/>
<protein>
    <submittedName>
        <fullName evidence="1">Uncharacterized protein</fullName>
    </submittedName>
</protein>
<reference evidence="1" key="1">
    <citation type="journal article" date="2019" name="bioRxiv">
        <title>The Genome of the Zebra Mussel, Dreissena polymorpha: A Resource for Invasive Species Research.</title>
        <authorList>
            <person name="McCartney M.A."/>
            <person name="Auch B."/>
            <person name="Kono T."/>
            <person name="Mallez S."/>
            <person name="Zhang Y."/>
            <person name="Obille A."/>
            <person name="Becker A."/>
            <person name="Abrahante J.E."/>
            <person name="Garbe J."/>
            <person name="Badalamenti J.P."/>
            <person name="Herman A."/>
            <person name="Mangelson H."/>
            <person name="Liachko I."/>
            <person name="Sullivan S."/>
            <person name="Sone E.D."/>
            <person name="Koren S."/>
            <person name="Silverstein K.A.T."/>
            <person name="Beckman K.B."/>
            <person name="Gohl D.M."/>
        </authorList>
    </citation>
    <scope>NUCLEOTIDE SEQUENCE</scope>
    <source>
        <strain evidence="1">Duluth1</strain>
        <tissue evidence="1">Whole animal</tissue>
    </source>
</reference>
<gene>
    <name evidence="1" type="ORF">DPMN_085513</name>
</gene>
<evidence type="ECO:0000313" key="2">
    <source>
        <dbReference type="Proteomes" id="UP000828390"/>
    </source>
</evidence>
<dbReference type="EMBL" id="JAIWYP010000016">
    <property type="protein sequence ID" value="KAH3698000.1"/>
    <property type="molecule type" value="Genomic_DNA"/>
</dbReference>
<dbReference type="AlphaFoldDB" id="A0A9D3YCV9"/>
<dbReference type="Proteomes" id="UP000828390">
    <property type="component" value="Unassembled WGS sequence"/>
</dbReference>
<reference evidence="1" key="2">
    <citation type="submission" date="2020-11" db="EMBL/GenBank/DDBJ databases">
        <authorList>
            <person name="McCartney M.A."/>
            <person name="Auch B."/>
            <person name="Kono T."/>
            <person name="Mallez S."/>
            <person name="Becker A."/>
            <person name="Gohl D.M."/>
            <person name="Silverstein K.A.T."/>
            <person name="Koren S."/>
            <person name="Bechman K.B."/>
            <person name="Herman A."/>
            <person name="Abrahante J.E."/>
            <person name="Garbe J."/>
        </authorList>
    </citation>
    <scope>NUCLEOTIDE SEQUENCE</scope>
    <source>
        <strain evidence="1">Duluth1</strain>
        <tissue evidence="1">Whole animal</tissue>
    </source>
</reference>
<accession>A0A9D3YCV9</accession>
<name>A0A9D3YCV9_DREPO</name>
<keyword evidence="2" id="KW-1185">Reference proteome</keyword>
<sequence>MMRVDILVEPLLQNDRLSLTELGELLKEVNQTLTHAKEVGGRLSEEAERTLTEGMHTLEATIQAGVQRIQSEARDSIERIKQAVNEKGQDDYERGVA</sequence>
<feature type="non-terminal residue" evidence="1">
    <location>
        <position position="97"/>
    </location>
</feature>